<dbReference type="SUPFAM" id="SSF55486">
    <property type="entry name" value="Metalloproteases ('zincins'), catalytic domain"/>
    <property type="match status" value="1"/>
</dbReference>
<gene>
    <name evidence="2" type="ORF">A2161_18615</name>
</gene>
<dbReference type="Gene3D" id="3.40.390.10">
    <property type="entry name" value="Collagenase (Catalytic Domain)"/>
    <property type="match status" value="1"/>
</dbReference>
<feature type="non-terminal residue" evidence="2">
    <location>
        <position position="511"/>
    </location>
</feature>
<dbReference type="AlphaFoldDB" id="A0A1F7RK60"/>
<accession>A0A1F7RK60</accession>
<comment type="caution">
    <text evidence="2">The sequence shown here is derived from an EMBL/GenBank/DDBJ whole genome shotgun (WGS) entry which is preliminary data.</text>
</comment>
<proteinExistence type="predicted"/>
<sequence>MINKKSINTLLMISLILFLGFLINPGIKESNASDDPGALFVEYTESVDTSAEMEHIRIRSRYVKINYDLFAEAEILLNIFEDVSFISIKDRIENISGSKYTLFGQIIEDEYGYMIMVVNGDKITGNIVVHGIMYQVRPVSDGVHIISEIQQSGFPDEIHPAAAKFPVLADTSAAPEADDGSFIDVMVVYTGNVASASADIDSEIQLAVDETNVSYANSGIIQRIRLVYSAQVTYTESGSLNNDLNNLTGTFDGKMDEVHSWRNTYCADLVSLWVETGDACGIAWLMQTVSTGFQSLGFSVVKRSCATGYYSFGHEMGHNMGAHHDWYVTSARGAYNYSHGYINTGKKWRTVMAYNTECSDGGFNCTRIQYWSNPLVLYNGDATGVAEGAAQPSENAKTLNNTASTVANFRESCATSNTPSPTFTYLTYTPTNTRTFTGTFTVTPTKTATKTITVTTTPTNTATFTRTNTPTNTTTSVFTATILPTNTATFTRTDTPTPTVTQSSLITPTNT</sequence>
<dbReference type="Proteomes" id="UP000179266">
    <property type="component" value="Unassembled WGS sequence"/>
</dbReference>
<organism evidence="2 3">
    <name type="scientific">Candidatus Schekmanbacteria bacterium RBG_13_48_7</name>
    <dbReference type="NCBI Taxonomy" id="1817878"/>
    <lineage>
        <taxon>Bacteria</taxon>
        <taxon>Candidatus Schekmaniibacteriota</taxon>
    </lineage>
</organism>
<dbReference type="GO" id="GO:0008237">
    <property type="term" value="F:metallopeptidase activity"/>
    <property type="evidence" value="ECO:0007669"/>
    <property type="project" value="InterPro"/>
</dbReference>
<protein>
    <recommendedName>
        <fullName evidence="4">Peptidase M12B domain-containing protein</fullName>
    </recommendedName>
</protein>
<feature type="compositionally biased region" description="Low complexity" evidence="1">
    <location>
        <begin position="488"/>
        <end position="501"/>
    </location>
</feature>
<dbReference type="Pfam" id="PF13583">
    <property type="entry name" value="Reprolysin_4"/>
    <property type="match status" value="1"/>
</dbReference>
<dbReference type="EMBL" id="MGDD01000339">
    <property type="protein sequence ID" value="OGL41821.1"/>
    <property type="molecule type" value="Genomic_DNA"/>
</dbReference>
<evidence type="ECO:0000313" key="3">
    <source>
        <dbReference type="Proteomes" id="UP000179266"/>
    </source>
</evidence>
<dbReference type="InterPro" id="IPR024079">
    <property type="entry name" value="MetalloPept_cat_dom_sf"/>
</dbReference>
<feature type="region of interest" description="Disordered" evidence="1">
    <location>
        <begin position="488"/>
        <end position="511"/>
    </location>
</feature>
<evidence type="ECO:0008006" key="4">
    <source>
        <dbReference type="Google" id="ProtNLM"/>
    </source>
</evidence>
<reference evidence="2 3" key="1">
    <citation type="journal article" date="2016" name="Nat. Commun.">
        <title>Thousands of microbial genomes shed light on interconnected biogeochemical processes in an aquifer system.</title>
        <authorList>
            <person name="Anantharaman K."/>
            <person name="Brown C.T."/>
            <person name="Hug L.A."/>
            <person name="Sharon I."/>
            <person name="Castelle C.J."/>
            <person name="Probst A.J."/>
            <person name="Thomas B.C."/>
            <person name="Singh A."/>
            <person name="Wilkins M.J."/>
            <person name="Karaoz U."/>
            <person name="Brodie E.L."/>
            <person name="Williams K.H."/>
            <person name="Hubbard S.S."/>
            <person name="Banfield J.F."/>
        </authorList>
    </citation>
    <scope>NUCLEOTIDE SEQUENCE [LARGE SCALE GENOMIC DNA]</scope>
</reference>
<name>A0A1F7RK60_9BACT</name>
<evidence type="ECO:0000256" key="1">
    <source>
        <dbReference type="SAM" id="MobiDB-lite"/>
    </source>
</evidence>
<evidence type="ECO:0000313" key="2">
    <source>
        <dbReference type="EMBL" id="OGL41821.1"/>
    </source>
</evidence>
<feature type="compositionally biased region" description="Polar residues" evidence="1">
    <location>
        <begin position="502"/>
        <end position="511"/>
    </location>
</feature>